<dbReference type="AlphaFoldDB" id="A0A0J8U366"/>
<dbReference type="Proteomes" id="UP000037594">
    <property type="component" value="Unassembled WGS sequence"/>
</dbReference>
<sequence>MNPYGLAGIVVIGELPEPEPLPEPPPPKSPPEDPPPLDDDSPYDPPPEDEDPPPDGYCGATVVTGAWDAGCSTGGV</sequence>
<dbReference type="PATRIC" id="fig|451644.5.peg.4959"/>
<evidence type="ECO:0000313" key="3">
    <source>
        <dbReference type="Proteomes" id="UP000037594"/>
    </source>
</evidence>
<evidence type="ECO:0000256" key="1">
    <source>
        <dbReference type="SAM" id="MobiDB-lite"/>
    </source>
</evidence>
<feature type="compositionally biased region" description="Acidic residues" evidence="1">
    <location>
        <begin position="35"/>
        <end position="53"/>
    </location>
</feature>
<feature type="compositionally biased region" description="Pro residues" evidence="1">
    <location>
        <begin position="18"/>
        <end position="34"/>
    </location>
</feature>
<protein>
    <submittedName>
        <fullName evidence="2">Uncharacterized protein</fullName>
    </submittedName>
</protein>
<dbReference type="EMBL" id="LFOD01000028">
    <property type="protein sequence ID" value="KMV15627.1"/>
    <property type="molecule type" value="Genomic_DNA"/>
</dbReference>
<gene>
    <name evidence="2" type="ORF">ACT17_24070</name>
</gene>
<comment type="caution">
    <text evidence="2">The sequence shown here is derived from an EMBL/GenBank/DDBJ whole genome shotgun (WGS) entry which is preliminary data.</text>
</comment>
<dbReference type="RefSeq" id="WP_047039890.1">
    <property type="nucleotide sequence ID" value="NZ_LFOD01000028.1"/>
</dbReference>
<proteinExistence type="predicted"/>
<name>A0A0J8U366_9MYCO</name>
<accession>A0A0J8U366</accession>
<organism evidence="2 3">
    <name type="scientific">Mycolicibacterium conceptionense</name>
    <dbReference type="NCBI Taxonomy" id="451644"/>
    <lineage>
        <taxon>Bacteria</taxon>
        <taxon>Bacillati</taxon>
        <taxon>Actinomycetota</taxon>
        <taxon>Actinomycetes</taxon>
        <taxon>Mycobacteriales</taxon>
        <taxon>Mycobacteriaceae</taxon>
        <taxon>Mycolicibacterium</taxon>
    </lineage>
</organism>
<feature type="region of interest" description="Disordered" evidence="1">
    <location>
        <begin position="1"/>
        <end position="61"/>
    </location>
</feature>
<evidence type="ECO:0000313" key="2">
    <source>
        <dbReference type="EMBL" id="KMV15627.1"/>
    </source>
</evidence>
<reference evidence="2 3" key="1">
    <citation type="submission" date="2015-06" db="EMBL/GenBank/DDBJ databases">
        <title>Genome sequence of Mycobacterium conceptionense strain MLE.</title>
        <authorList>
            <person name="Greninger A.L."/>
            <person name="Cunningham G."/>
            <person name="Chiu C.Y."/>
            <person name="Miller S."/>
        </authorList>
    </citation>
    <scope>NUCLEOTIDE SEQUENCE [LARGE SCALE GENOMIC DNA]</scope>
    <source>
        <strain evidence="2 3">MLE</strain>
    </source>
</reference>